<dbReference type="InterPro" id="IPR036569">
    <property type="entry name" value="RpiB_LacA_LacB_sf"/>
</dbReference>
<dbReference type="Pfam" id="PF01451">
    <property type="entry name" value="LMWPc"/>
    <property type="match status" value="1"/>
</dbReference>
<feature type="domain" description="Phosphotyrosine protein phosphatase I" evidence="6">
    <location>
        <begin position="28"/>
        <end position="172"/>
    </location>
</feature>
<dbReference type="EC" id="5.3.1.6" evidence="7"/>
<gene>
    <name evidence="7" type="primary">rpiB</name>
    <name evidence="7" type="ORF">VLY81_01235</name>
</gene>
<accession>A0ABZ1BQ40</accession>
<dbReference type="Proteomes" id="UP001333102">
    <property type="component" value="Chromosome"/>
</dbReference>
<dbReference type="EMBL" id="CP141614">
    <property type="protein sequence ID" value="WRP14824.1"/>
    <property type="molecule type" value="Genomic_DNA"/>
</dbReference>
<keyword evidence="3" id="KW-0378">Hydrolase</keyword>
<dbReference type="SMART" id="SM00226">
    <property type="entry name" value="LMWPc"/>
    <property type="match status" value="1"/>
</dbReference>
<dbReference type="InterPro" id="IPR004785">
    <property type="entry name" value="RpiB"/>
</dbReference>
<dbReference type="NCBIfam" id="NF004051">
    <property type="entry name" value="PRK05571.1"/>
    <property type="match status" value="1"/>
</dbReference>
<evidence type="ECO:0000259" key="6">
    <source>
        <dbReference type="SMART" id="SM00226"/>
    </source>
</evidence>
<evidence type="ECO:0000256" key="3">
    <source>
        <dbReference type="ARBA" id="ARBA00022801"/>
    </source>
</evidence>
<dbReference type="PRINTS" id="PR00719">
    <property type="entry name" value="LMWPTPASE"/>
</dbReference>
<evidence type="ECO:0000313" key="7">
    <source>
        <dbReference type="EMBL" id="WRP14824.1"/>
    </source>
</evidence>
<dbReference type="Gene3D" id="3.40.50.2300">
    <property type="match status" value="1"/>
</dbReference>
<dbReference type="Pfam" id="PF02502">
    <property type="entry name" value="LacAB_rpiB"/>
    <property type="match status" value="1"/>
</dbReference>
<evidence type="ECO:0000256" key="5">
    <source>
        <dbReference type="SAM" id="MobiDB-lite"/>
    </source>
</evidence>
<reference evidence="8" key="1">
    <citation type="submission" date="2023-12" db="EMBL/GenBank/DDBJ databases">
        <title>Novel isolates from deep terrestrial aquifers shed light on the physiology and ecology of the class Limnochordia.</title>
        <authorList>
            <person name="Karnachuk O.V."/>
            <person name="Lukina A.P."/>
            <person name="Avakyan M.R."/>
            <person name="Kadnikov V."/>
            <person name="Begmatov S."/>
            <person name="Beletsky A.V."/>
            <person name="Mardanov A.V."/>
            <person name="Ravin N.V."/>
        </authorList>
    </citation>
    <scope>NUCLEOTIDE SEQUENCE [LARGE SCALE GENOMIC DNA]</scope>
    <source>
        <strain evidence="8">LN</strain>
    </source>
</reference>
<dbReference type="RefSeq" id="WP_324669209.1">
    <property type="nucleotide sequence ID" value="NZ_CP141614.1"/>
</dbReference>
<dbReference type="Gene3D" id="3.40.1400.10">
    <property type="entry name" value="Sugar-phosphate isomerase, RpiB/LacA/LacB"/>
    <property type="match status" value="1"/>
</dbReference>
<evidence type="ECO:0000313" key="8">
    <source>
        <dbReference type="Proteomes" id="UP001333102"/>
    </source>
</evidence>
<comment type="similarity">
    <text evidence="1">Belongs to the LacAB/RpiB family.</text>
</comment>
<dbReference type="SUPFAM" id="SSF52788">
    <property type="entry name" value="Phosphotyrosine protein phosphatases I"/>
    <property type="match status" value="1"/>
</dbReference>
<name>A0ABZ1BQ40_9FIRM</name>
<dbReference type="InterPro" id="IPR023485">
    <property type="entry name" value="Ptyr_pPase"/>
</dbReference>
<evidence type="ECO:0000256" key="2">
    <source>
        <dbReference type="ARBA" id="ARBA00011063"/>
    </source>
</evidence>
<evidence type="ECO:0000256" key="1">
    <source>
        <dbReference type="ARBA" id="ARBA00008754"/>
    </source>
</evidence>
<comment type="similarity">
    <text evidence="2">Belongs to the low molecular weight phosphotyrosine protein phosphatase family.</text>
</comment>
<dbReference type="InterPro" id="IPR036196">
    <property type="entry name" value="Ptyr_pPase_sf"/>
</dbReference>
<evidence type="ECO:0000256" key="4">
    <source>
        <dbReference type="ARBA" id="ARBA00023235"/>
    </source>
</evidence>
<dbReference type="NCBIfam" id="TIGR00689">
    <property type="entry name" value="rpiB_lacA_lacB"/>
    <property type="match status" value="1"/>
</dbReference>
<sequence length="331" mass="35288">MTSFTPEPDGVDSMPQTAGRGGEASPGGAILFVCSGNTCRSPLAAALFRKAWREKGGAVPLEAESAGLSARDGEPASQQARQVAQEWGVDLASHRARLLTRERLVTARLVLTMTEDHKRRVLAMAPEMAGRVYTLGEYAGSPRDVEDPFGQELERYRATARELESLTRLAASRLERESRQASGVRAVAVGWDHAGRLLRDAVVETLREEGWVVEEHGPAEGGAVDYPDVALEVARAVAAGRVAFGVLMCGTGIGMSIAANKVRGVRAALCHDPYSARMARAHNDANLLAIGGRVVGPAVAAEVVRAFARGSFEGGRHARRVDKIARMEDGA</sequence>
<dbReference type="InterPro" id="IPR003500">
    <property type="entry name" value="RpiB_LacA_LacB"/>
</dbReference>
<organism evidence="7 8">
    <name type="scientific">Geochorda subterranea</name>
    <dbReference type="NCBI Taxonomy" id="3109564"/>
    <lineage>
        <taxon>Bacteria</taxon>
        <taxon>Bacillati</taxon>
        <taxon>Bacillota</taxon>
        <taxon>Limnochordia</taxon>
        <taxon>Limnochordales</taxon>
        <taxon>Geochordaceae</taxon>
        <taxon>Geochorda</taxon>
    </lineage>
</organism>
<dbReference type="PANTHER" id="PTHR30345:SF0">
    <property type="entry name" value="DNA DAMAGE-REPAIR_TOLERATION PROTEIN DRT102"/>
    <property type="match status" value="1"/>
</dbReference>
<dbReference type="PANTHER" id="PTHR30345">
    <property type="entry name" value="RIBOSE-5-PHOSPHATE ISOMERASE B"/>
    <property type="match status" value="1"/>
</dbReference>
<keyword evidence="8" id="KW-1185">Reference proteome</keyword>
<protein>
    <submittedName>
        <fullName evidence="7">Ribose 5-phosphate isomerase B</fullName>
        <ecNumber evidence="7">5.3.1.6</ecNumber>
    </submittedName>
</protein>
<feature type="region of interest" description="Disordered" evidence="5">
    <location>
        <begin position="1"/>
        <end position="23"/>
    </location>
</feature>
<dbReference type="SUPFAM" id="SSF89623">
    <property type="entry name" value="Ribose/Galactose isomerase RpiB/AlsB"/>
    <property type="match status" value="1"/>
</dbReference>
<dbReference type="GO" id="GO:0004751">
    <property type="term" value="F:ribose-5-phosphate isomerase activity"/>
    <property type="evidence" value="ECO:0007669"/>
    <property type="project" value="UniProtKB-EC"/>
</dbReference>
<dbReference type="CDD" id="cd16344">
    <property type="entry name" value="LMWPAP"/>
    <property type="match status" value="1"/>
</dbReference>
<proteinExistence type="inferred from homology"/>
<keyword evidence="4 7" id="KW-0413">Isomerase</keyword>
<dbReference type="InterPro" id="IPR017867">
    <property type="entry name" value="Tyr_phospatase_low_mol_wt"/>
</dbReference>
<dbReference type="NCBIfam" id="TIGR01120">
    <property type="entry name" value="rpiB"/>
    <property type="match status" value="1"/>
</dbReference>